<feature type="transmembrane region" description="Helical" evidence="7">
    <location>
        <begin position="212"/>
        <end position="237"/>
    </location>
</feature>
<feature type="compositionally biased region" description="Basic and acidic residues" evidence="6">
    <location>
        <begin position="349"/>
        <end position="366"/>
    </location>
</feature>
<evidence type="ECO:0000256" key="7">
    <source>
        <dbReference type="SAM" id="Phobius"/>
    </source>
</evidence>
<dbReference type="InterPro" id="IPR001851">
    <property type="entry name" value="ABC_transp_permease"/>
</dbReference>
<reference evidence="8 9" key="1">
    <citation type="submission" date="2019-10" db="EMBL/GenBank/DDBJ databases">
        <title>Whole genome shotgun sequence of Acrocarpospora macrocephala NBRC 16266.</title>
        <authorList>
            <person name="Ichikawa N."/>
            <person name="Kimura A."/>
            <person name="Kitahashi Y."/>
            <person name="Komaki H."/>
            <person name="Oguchi A."/>
        </authorList>
    </citation>
    <scope>NUCLEOTIDE SEQUENCE [LARGE SCALE GENOMIC DNA]</scope>
    <source>
        <strain evidence="8 9">NBRC 16266</strain>
    </source>
</reference>
<dbReference type="CDD" id="cd06581">
    <property type="entry name" value="TM_PBP1_LivM_like"/>
    <property type="match status" value="1"/>
</dbReference>
<keyword evidence="9" id="KW-1185">Reference proteome</keyword>
<proteinExistence type="predicted"/>
<organism evidence="8 9">
    <name type="scientific">Acrocarpospora macrocephala</name>
    <dbReference type="NCBI Taxonomy" id="150177"/>
    <lineage>
        <taxon>Bacteria</taxon>
        <taxon>Bacillati</taxon>
        <taxon>Actinomycetota</taxon>
        <taxon>Actinomycetes</taxon>
        <taxon>Streptosporangiales</taxon>
        <taxon>Streptosporangiaceae</taxon>
        <taxon>Acrocarpospora</taxon>
    </lineage>
</organism>
<gene>
    <name evidence="8" type="ORF">Amac_033280</name>
</gene>
<dbReference type="GO" id="GO:0015658">
    <property type="term" value="F:branched-chain amino acid transmembrane transporter activity"/>
    <property type="evidence" value="ECO:0007669"/>
    <property type="project" value="InterPro"/>
</dbReference>
<evidence type="ECO:0000256" key="4">
    <source>
        <dbReference type="ARBA" id="ARBA00022989"/>
    </source>
</evidence>
<comment type="subcellular location">
    <subcellularLocation>
        <location evidence="1">Cell membrane</location>
        <topology evidence="1">Multi-pass membrane protein</topology>
    </subcellularLocation>
</comment>
<keyword evidence="4 7" id="KW-1133">Transmembrane helix</keyword>
<keyword evidence="2" id="KW-1003">Cell membrane</keyword>
<evidence type="ECO:0000313" key="9">
    <source>
        <dbReference type="Proteomes" id="UP000331127"/>
    </source>
</evidence>
<feature type="transmembrane region" description="Helical" evidence="7">
    <location>
        <begin position="32"/>
        <end position="52"/>
    </location>
</feature>
<protein>
    <submittedName>
        <fullName evidence="8">Branched-chain amino acid ABC transporter permease</fullName>
    </submittedName>
</protein>
<feature type="transmembrane region" description="Helical" evidence="7">
    <location>
        <begin position="114"/>
        <end position="132"/>
    </location>
</feature>
<dbReference type="InterPro" id="IPR043428">
    <property type="entry name" value="LivM-like"/>
</dbReference>
<keyword evidence="5 7" id="KW-0472">Membrane</keyword>
<dbReference type="RefSeq" id="WP_155355250.1">
    <property type="nucleotide sequence ID" value="NZ_BAAAHL010000027.1"/>
</dbReference>
<dbReference type="PANTHER" id="PTHR30482">
    <property type="entry name" value="HIGH-AFFINITY BRANCHED-CHAIN AMINO ACID TRANSPORT SYSTEM PERMEASE"/>
    <property type="match status" value="1"/>
</dbReference>
<feature type="transmembrane region" description="Helical" evidence="7">
    <location>
        <begin position="293"/>
        <end position="311"/>
    </location>
</feature>
<feature type="transmembrane region" description="Helical" evidence="7">
    <location>
        <begin position="88"/>
        <end position="107"/>
    </location>
</feature>
<feature type="transmembrane region" description="Helical" evidence="7">
    <location>
        <begin position="162"/>
        <end position="182"/>
    </location>
</feature>
<dbReference type="PANTHER" id="PTHR30482:SF20">
    <property type="entry name" value="HIGH-AFFINITY BRANCHED-CHAIN AMINO ACID TRANSPORT SYSTEM PERMEASE PROTEIN LIVM"/>
    <property type="match status" value="1"/>
</dbReference>
<comment type="caution">
    <text evidence="8">The sequence shown here is derived from an EMBL/GenBank/DDBJ whole genome shotgun (WGS) entry which is preliminary data.</text>
</comment>
<dbReference type="EMBL" id="BLAE01000017">
    <property type="protein sequence ID" value="GES09732.1"/>
    <property type="molecule type" value="Genomic_DNA"/>
</dbReference>
<dbReference type="GO" id="GO:0005886">
    <property type="term" value="C:plasma membrane"/>
    <property type="evidence" value="ECO:0007669"/>
    <property type="project" value="UniProtKB-SubCell"/>
</dbReference>
<accession>A0A5M3WNT3</accession>
<dbReference type="Proteomes" id="UP000331127">
    <property type="component" value="Unassembled WGS sequence"/>
</dbReference>
<dbReference type="OrthoDB" id="9814461at2"/>
<evidence type="ECO:0000256" key="2">
    <source>
        <dbReference type="ARBA" id="ARBA00022475"/>
    </source>
</evidence>
<feature type="region of interest" description="Disordered" evidence="6">
    <location>
        <begin position="321"/>
        <end position="366"/>
    </location>
</feature>
<name>A0A5M3WNT3_9ACTN</name>
<dbReference type="AlphaFoldDB" id="A0A5M3WNT3"/>
<feature type="transmembrane region" description="Helical" evidence="7">
    <location>
        <begin position="64"/>
        <end position="82"/>
    </location>
</feature>
<evidence type="ECO:0000256" key="3">
    <source>
        <dbReference type="ARBA" id="ARBA00022692"/>
    </source>
</evidence>
<dbReference type="Pfam" id="PF02653">
    <property type="entry name" value="BPD_transp_2"/>
    <property type="match status" value="1"/>
</dbReference>
<keyword evidence="3 7" id="KW-0812">Transmembrane</keyword>
<evidence type="ECO:0000256" key="1">
    <source>
        <dbReference type="ARBA" id="ARBA00004651"/>
    </source>
</evidence>
<evidence type="ECO:0000256" key="6">
    <source>
        <dbReference type="SAM" id="MobiDB-lite"/>
    </source>
</evidence>
<feature type="transmembrane region" description="Helical" evidence="7">
    <location>
        <begin position="7"/>
        <end position="26"/>
    </location>
</feature>
<sequence length="366" mass="37466">MNTHLRRAVPIGWAAALVIGVVVPFVVSDYDLLDLTRMLAVAMAVAGLNLLLGHSGQISVGHGALFGLGGYAAIILVATYGWPWWSAVPVGGAVCLALGLLLGVLGLTMGGANLGLLTIAVAAIFPLLLIRLKPITGGTFGIFMAHSPIEPPAWSGLTEPQFGFLVCLAALALTLLVLRNLVTGRLGRAFAAVRTSTLLAAANGVNVNRTKLMAFAVSAAVAGTGGAFYALVAAIAVPDSYLVPFSITLLAASVVGGSRTWAGSLVGAAIVIYLPKLAENIVGAESAGNWSQLVYACGLVLTLIVAPSGLIGDLSRLAHRATGPQRGRTSSARIPCGPGQRGSPQQADVRPHVGPDREDTHGALQK</sequence>
<evidence type="ECO:0000313" key="8">
    <source>
        <dbReference type="EMBL" id="GES09732.1"/>
    </source>
</evidence>
<evidence type="ECO:0000256" key="5">
    <source>
        <dbReference type="ARBA" id="ARBA00023136"/>
    </source>
</evidence>